<dbReference type="OrthoDB" id="5738121at2"/>
<organism evidence="3 4">
    <name type="scientific">Actinoplanes friuliensis DSM 7358</name>
    <dbReference type="NCBI Taxonomy" id="1246995"/>
    <lineage>
        <taxon>Bacteria</taxon>
        <taxon>Bacillati</taxon>
        <taxon>Actinomycetota</taxon>
        <taxon>Actinomycetes</taxon>
        <taxon>Micromonosporales</taxon>
        <taxon>Micromonosporaceae</taxon>
        <taxon>Actinoplanes</taxon>
    </lineage>
</organism>
<accession>U5VZY2</accession>
<dbReference type="AlphaFoldDB" id="U5VZY2"/>
<dbReference type="SUPFAM" id="SSF51735">
    <property type="entry name" value="NAD(P)-binding Rossmann-fold domains"/>
    <property type="match status" value="1"/>
</dbReference>
<dbReference type="InterPro" id="IPR051267">
    <property type="entry name" value="STEAP_metalloreductase"/>
</dbReference>
<dbReference type="RefSeq" id="WP_023361339.1">
    <property type="nucleotide sequence ID" value="NC_022657.1"/>
</dbReference>
<protein>
    <submittedName>
        <fullName evidence="3">Glycerol-3-phosphate dehydrogenase</fullName>
    </submittedName>
</protein>
<evidence type="ECO:0000313" key="4">
    <source>
        <dbReference type="Proteomes" id="UP000017746"/>
    </source>
</evidence>
<dbReference type="Proteomes" id="UP000017746">
    <property type="component" value="Chromosome"/>
</dbReference>
<dbReference type="eggNOG" id="COG2085">
    <property type="taxonomic scope" value="Bacteria"/>
</dbReference>
<dbReference type="Gene3D" id="3.40.50.720">
    <property type="entry name" value="NAD(P)-binding Rossmann-like Domain"/>
    <property type="match status" value="1"/>
</dbReference>
<dbReference type="PANTHER" id="PTHR14239:SF10">
    <property type="entry name" value="REDUCTASE"/>
    <property type="match status" value="1"/>
</dbReference>
<feature type="domain" description="Pyrroline-5-carboxylate reductase catalytic N-terminal" evidence="2">
    <location>
        <begin position="2"/>
        <end position="81"/>
    </location>
</feature>
<dbReference type="KEGG" id="afs:AFR_14990"/>
<sequence>MRIGIIGAGELSGSLAGWWTEAGHDVVVGSSQAGTNTATVTDAAAFGDVVLFAPEWATAHDLIDLTAGALTGKPVLDATNPVVWSETDGYQRAVPDDLSGIETLSAWAPDAHWVKAFNTFPTTVLKRRRGRDPLLAEFICTDHRDARGAASRLIQDAGFAPFFAGRASNAGLTETGGPLQMREVDVADATATFALAVGSNW</sequence>
<dbReference type="GO" id="GO:0016491">
    <property type="term" value="F:oxidoreductase activity"/>
    <property type="evidence" value="ECO:0007669"/>
    <property type="project" value="UniProtKB-KW"/>
</dbReference>
<dbReference type="PANTHER" id="PTHR14239">
    <property type="entry name" value="DUDULIN-RELATED"/>
    <property type="match status" value="1"/>
</dbReference>
<reference evidence="3 4" key="1">
    <citation type="journal article" date="2014" name="J. Biotechnol.">
        <title>Complete genome sequence of the actinobacterium Actinoplanes friuliensis HAG 010964, producer of the lipopeptide antibiotic friulimycin.</title>
        <authorList>
            <person name="Ruckert C."/>
            <person name="Szczepanowski R."/>
            <person name="Albersmeier A."/>
            <person name="Goesmann A."/>
            <person name="Fischer N."/>
            <person name="Steinkamper A."/>
            <person name="Puhler A."/>
            <person name="Biener R."/>
            <person name="Schwartz D."/>
            <person name="Kalinowski J."/>
        </authorList>
    </citation>
    <scope>NUCLEOTIDE SEQUENCE [LARGE SCALE GENOMIC DNA]</scope>
    <source>
        <strain evidence="3 4">DSM 7358</strain>
    </source>
</reference>
<name>U5VZY2_9ACTN</name>
<evidence type="ECO:0000259" key="2">
    <source>
        <dbReference type="Pfam" id="PF03807"/>
    </source>
</evidence>
<dbReference type="PATRIC" id="fig|1246995.3.peg.3044"/>
<dbReference type="InterPro" id="IPR028939">
    <property type="entry name" value="P5C_Rdtase_cat_N"/>
</dbReference>
<dbReference type="InterPro" id="IPR036291">
    <property type="entry name" value="NAD(P)-bd_dom_sf"/>
</dbReference>
<keyword evidence="1" id="KW-0560">Oxidoreductase</keyword>
<evidence type="ECO:0000313" key="3">
    <source>
        <dbReference type="EMBL" id="AGZ41280.1"/>
    </source>
</evidence>
<proteinExistence type="predicted"/>
<evidence type="ECO:0000256" key="1">
    <source>
        <dbReference type="ARBA" id="ARBA00023002"/>
    </source>
</evidence>
<dbReference type="HOGENOM" id="CLU_076368_2_1_11"/>
<gene>
    <name evidence="3" type="ORF">AFR_14990</name>
</gene>
<dbReference type="Pfam" id="PF03807">
    <property type="entry name" value="F420_oxidored"/>
    <property type="match status" value="1"/>
</dbReference>
<keyword evidence="4" id="KW-1185">Reference proteome</keyword>
<dbReference type="EMBL" id="CP006272">
    <property type="protein sequence ID" value="AGZ41280.1"/>
    <property type="molecule type" value="Genomic_DNA"/>
</dbReference>
<dbReference type="STRING" id="1246995.AFR_14990"/>